<evidence type="ECO:0000313" key="5">
    <source>
        <dbReference type="EMBL" id="NDL67805.1"/>
    </source>
</evidence>
<keyword evidence="2" id="KW-0238">DNA-binding</keyword>
<gene>
    <name evidence="5" type="ORF">GXN74_08645</name>
</gene>
<keyword evidence="1" id="KW-0805">Transcription regulation</keyword>
<dbReference type="Proteomes" id="UP000461585">
    <property type="component" value="Unassembled WGS sequence"/>
</dbReference>
<dbReference type="GO" id="GO:0000976">
    <property type="term" value="F:transcription cis-regulatory region binding"/>
    <property type="evidence" value="ECO:0007669"/>
    <property type="project" value="TreeGrafter"/>
</dbReference>
<dbReference type="PROSITE" id="PS50932">
    <property type="entry name" value="HTH_LACI_2"/>
    <property type="match status" value="1"/>
</dbReference>
<dbReference type="SUPFAM" id="SSF53822">
    <property type="entry name" value="Periplasmic binding protein-like I"/>
    <property type="match status" value="1"/>
</dbReference>
<evidence type="ECO:0000313" key="6">
    <source>
        <dbReference type="Proteomes" id="UP000461585"/>
    </source>
</evidence>
<protein>
    <submittedName>
        <fullName evidence="5">LacI family transcriptional regulator</fullName>
    </submittedName>
</protein>
<dbReference type="Gene3D" id="3.40.50.2300">
    <property type="match status" value="2"/>
</dbReference>
<dbReference type="InterPro" id="IPR000843">
    <property type="entry name" value="HTH_LacI"/>
</dbReference>
<proteinExistence type="predicted"/>
<evidence type="ECO:0000256" key="3">
    <source>
        <dbReference type="ARBA" id="ARBA00023163"/>
    </source>
</evidence>
<dbReference type="RefSeq" id="WP_162370533.1">
    <property type="nucleotide sequence ID" value="NZ_JAAEEH010000021.1"/>
</dbReference>
<name>A0A7X5HW90_9FIRM</name>
<dbReference type="Pfam" id="PF13377">
    <property type="entry name" value="Peripla_BP_3"/>
    <property type="match status" value="1"/>
</dbReference>
<keyword evidence="3" id="KW-0804">Transcription</keyword>
<dbReference type="PANTHER" id="PTHR30146:SF24">
    <property type="entry name" value="XYLOSE OPERON REGULATORY PROTEIN"/>
    <property type="match status" value="1"/>
</dbReference>
<accession>A0A7X5HW90</accession>
<dbReference type="Gene3D" id="1.10.260.40">
    <property type="entry name" value="lambda repressor-like DNA-binding domains"/>
    <property type="match status" value="1"/>
</dbReference>
<dbReference type="Pfam" id="PF00356">
    <property type="entry name" value="LacI"/>
    <property type="match status" value="1"/>
</dbReference>
<dbReference type="PANTHER" id="PTHR30146">
    <property type="entry name" value="LACI-RELATED TRANSCRIPTIONAL REPRESSOR"/>
    <property type="match status" value="1"/>
</dbReference>
<dbReference type="CDD" id="cd01392">
    <property type="entry name" value="HTH_LacI"/>
    <property type="match status" value="1"/>
</dbReference>
<feature type="domain" description="HTH lacI-type" evidence="4">
    <location>
        <begin position="1"/>
        <end position="45"/>
    </location>
</feature>
<dbReference type="SUPFAM" id="SSF47413">
    <property type="entry name" value="lambda repressor-like DNA-binding domains"/>
    <property type="match status" value="1"/>
</dbReference>
<dbReference type="InterPro" id="IPR010982">
    <property type="entry name" value="Lambda_DNA-bd_dom_sf"/>
</dbReference>
<dbReference type="SMART" id="SM00354">
    <property type="entry name" value="HTH_LACI"/>
    <property type="match status" value="1"/>
</dbReference>
<keyword evidence="6" id="KW-1185">Reference proteome</keyword>
<organism evidence="5 6">
    <name type="scientific">Anaerotalea alkaliphila</name>
    <dbReference type="NCBI Taxonomy" id="2662126"/>
    <lineage>
        <taxon>Bacteria</taxon>
        <taxon>Bacillati</taxon>
        <taxon>Bacillota</taxon>
        <taxon>Clostridia</taxon>
        <taxon>Eubacteriales</taxon>
        <taxon>Anaerotalea</taxon>
    </lineage>
</organism>
<dbReference type="InterPro" id="IPR028082">
    <property type="entry name" value="Peripla_BP_I"/>
</dbReference>
<dbReference type="EMBL" id="JAAEEH010000021">
    <property type="protein sequence ID" value="NDL67805.1"/>
    <property type="molecule type" value="Genomic_DNA"/>
</dbReference>
<evidence type="ECO:0000256" key="2">
    <source>
        <dbReference type="ARBA" id="ARBA00023125"/>
    </source>
</evidence>
<dbReference type="InterPro" id="IPR046335">
    <property type="entry name" value="LacI/GalR-like_sensor"/>
</dbReference>
<evidence type="ECO:0000256" key="1">
    <source>
        <dbReference type="ARBA" id="ARBA00023015"/>
    </source>
</evidence>
<reference evidence="5 6" key="1">
    <citation type="submission" date="2020-01" db="EMBL/GenBank/DDBJ databases">
        <title>Anaeroalcalibacter tamaniensis gen. nov., sp. nov., moderately halophilic strictly anaerobic fermenter bacterium from mud volcano of Taman peninsula.</title>
        <authorList>
            <person name="Frolova A."/>
            <person name="Merkel A.Y."/>
            <person name="Slobodkin A.I."/>
        </authorList>
    </citation>
    <scope>NUCLEOTIDE SEQUENCE [LARGE SCALE GENOMIC DNA]</scope>
    <source>
        <strain evidence="5 6">F-3ap</strain>
    </source>
</reference>
<sequence>MTIKEIAEQTGFSLSTVSLVLNNKPGVREETRNRIARLLVENGYTLRTESQGPEQKGELTLLRYKAVGHKRERNEDFFVGLLNGAEPKARQLGYSLGLVQVDDGDLVQVLERLEAQDHVAGVLFLGTEFDTRRHPLLEGFSKPLVCLDNRFENLPVNTVCADSLEGIHQALSHLKALGHREVGYLRGSVPIGGLADRQAGFSRAVEDLGLSLCPEHVVEVDLLFDAATQQMLAHLDRKPSLPTAFFADNDIIAAGCQRALQQRGYRVPEDVALVGFDDGSMSTVLTPALTTMRSDKPRLGEMAVERLVDMAENGRRDVVKSFLGVTLVKRGTT</sequence>
<evidence type="ECO:0000259" key="4">
    <source>
        <dbReference type="PROSITE" id="PS50932"/>
    </source>
</evidence>
<dbReference type="AlphaFoldDB" id="A0A7X5HW90"/>
<dbReference type="GO" id="GO:0003700">
    <property type="term" value="F:DNA-binding transcription factor activity"/>
    <property type="evidence" value="ECO:0007669"/>
    <property type="project" value="TreeGrafter"/>
</dbReference>
<comment type="caution">
    <text evidence="5">The sequence shown here is derived from an EMBL/GenBank/DDBJ whole genome shotgun (WGS) entry which is preliminary data.</text>
</comment>